<dbReference type="PANTHER" id="PTHR46696:SF1">
    <property type="entry name" value="CYTOCHROME P450 YJIB-RELATED"/>
    <property type="match status" value="1"/>
</dbReference>
<evidence type="ECO:0000313" key="10">
    <source>
        <dbReference type="Proteomes" id="UP000540685"/>
    </source>
</evidence>
<dbReference type="InterPro" id="IPR036396">
    <property type="entry name" value="Cyt_P450_sf"/>
</dbReference>
<keyword evidence="5 7" id="KW-0408">Iron</keyword>
<dbReference type="FunFam" id="1.10.630.10:FF:000018">
    <property type="entry name" value="Cytochrome P450 monooxygenase"/>
    <property type="match status" value="1"/>
</dbReference>
<dbReference type="RefSeq" id="WP_184540651.1">
    <property type="nucleotide sequence ID" value="NZ_JACHMP010000001.1"/>
</dbReference>
<keyword evidence="10" id="KW-1185">Reference proteome</keyword>
<sequence>MTVTAGPQDSAACPIAHPLDQDADGVNRPGLYKNERYHEIRETGTGVTEVIRVGGTRAKLVTRYDDVMQVLRDQQSFSRERALDVDDVELEGTLLGLDLDDHAAVRKVVRDRFTRQAVEGIRGRVEARAAAQLAVMTGRGEPADLIEAFALPFALDVIGDILGLPPEDRAQFRRWGEAFLASSALSRQEAAASEQAMAGYLVGLIERRRREPTGDLLSQIAADGTHLPFDRLIKLPIALLVGGWETTESSIGTYVQVLLTHPYGGYATAYRYLTDHPEAIPGAVSELERIFSTAAADDMPRRVVQDVVLPSGAALVAGDVVIPSHDAANHDPRVFPDPHRIDFGRTPNRHLAFGYGAHHCIGRHLGHMEVVTAITLLTRELPELRLVVPVEEIPRRSGHAIRGPIELPVAWS</sequence>
<evidence type="ECO:0000256" key="8">
    <source>
        <dbReference type="SAM" id="MobiDB-lite"/>
    </source>
</evidence>
<dbReference type="GO" id="GO:0004497">
    <property type="term" value="F:monooxygenase activity"/>
    <property type="evidence" value="ECO:0007669"/>
    <property type="project" value="UniProtKB-KW"/>
</dbReference>
<comment type="similarity">
    <text evidence="1 7">Belongs to the cytochrome P450 family.</text>
</comment>
<keyword evidence="3 7" id="KW-0479">Metal-binding</keyword>
<proteinExistence type="inferred from homology"/>
<reference evidence="9 10" key="1">
    <citation type="submission" date="2020-08" db="EMBL/GenBank/DDBJ databases">
        <title>Sequencing the genomes of 1000 actinobacteria strains.</title>
        <authorList>
            <person name="Klenk H.-P."/>
        </authorList>
    </citation>
    <scope>NUCLEOTIDE SEQUENCE [LARGE SCALE GENOMIC DNA]</scope>
    <source>
        <strain evidence="9 10">DSM 46887</strain>
    </source>
</reference>
<dbReference type="GO" id="GO:0020037">
    <property type="term" value="F:heme binding"/>
    <property type="evidence" value="ECO:0007669"/>
    <property type="project" value="InterPro"/>
</dbReference>
<dbReference type="EMBL" id="JACHMP010000001">
    <property type="protein sequence ID" value="MBB5817508.1"/>
    <property type="molecule type" value="Genomic_DNA"/>
</dbReference>
<gene>
    <name evidence="9" type="ORF">F4562_000570</name>
</gene>
<dbReference type="Proteomes" id="UP000540685">
    <property type="component" value="Unassembled WGS sequence"/>
</dbReference>
<feature type="region of interest" description="Disordered" evidence="8">
    <location>
        <begin position="1"/>
        <end position="26"/>
    </location>
</feature>
<dbReference type="Pfam" id="PF00067">
    <property type="entry name" value="p450"/>
    <property type="match status" value="1"/>
</dbReference>
<dbReference type="SUPFAM" id="SSF48264">
    <property type="entry name" value="Cytochrome P450"/>
    <property type="match status" value="1"/>
</dbReference>
<evidence type="ECO:0000313" key="9">
    <source>
        <dbReference type="EMBL" id="MBB5817508.1"/>
    </source>
</evidence>
<dbReference type="InterPro" id="IPR001128">
    <property type="entry name" value="Cyt_P450"/>
</dbReference>
<evidence type="ECO:0000256" key="7">
    <source>
        <dbReference type="RuleBase" id="RU000461"/>
    </source>
</evidence>
<protein>
    <submittedName>
        <fullName evidence="9">Cytochrome P450</fullName>
    </submittedName>
</protein>
<accession>A0A7W9ICA3</accession>
<evidence type="ECO:0000256" key="1">
    <source>
        <dbReference type="ARBA" id="ARBA00010617"/>
    </source>
</evidence>
<evidence type="ECO:0000256" key="4">
    <source>
        <dbReference type="ARBA" id="ARBA00023002"/>
    </source>
</evidence>
<dbReference type="CDD" id="cd11031">
    <property type="entry name" value="Cyp158A-like"/>
    <property type="match status" value="1"/>
</dbReference>
<dbReference type="Gene3D" id="1.10.630.10">
    <property type="entry name" value="Cytochrome P450"/>
    <property type="match status" value="1"/>
</dbReference>
<dbReference type="PRINTS" id="PR00359">
    <property type="entry name" value="BP450"/>
</dbReference>
<keyword evidence="4 7" id="KW-0560">Oxidoreductase</keyword>
<name>A0A7W9ICA3_9ACTN</name>
<comment type="caution">
    <text evidence="9">The sequence shown here is derived from an EMBL/GenBank/DDBJ whole genome shotgun (WGS) entry which is preliminary data.</text>
</comment>
<dbReference type="PANTHER" id="PTHR46696">
    <property type="entry name" value="P450, PUTATIVE (EUROFUNG)-RELATED"/>
    <property type="match status" value="1"/>
</dbReference>
<keyword evidence="2 7" id="KW-0349">Heme</keyword>
<dbReference type="InterPro" id="IPR017972">
    <property type="entry name" value="Cyt_P450_CS"/>
</dbReference>
<evidence type="ECO:0000256" key="5">
    <source>
        <dbReference type="ARBA" id="ARBA00023004"/>
    </source>
</evidence>
<keyword evidence="6 7" id="KW-0503">Monooxygenase</keyword>
<dbReference type="InterPro" id="IPR002397">
    <property type="entry name" value="Cyt_P450_B"/>
</dbReference>
<evidence type="ECO:0000256" key="3">
    <source>
        <dbReference type="ARBA" id="ARBA00022723"/>
    </source>
</evidence>
<evidence type="ECO:0000256" key="2">
    <source>
        <dbReference type="ARBA" id="ARBA00022617"/>
    </source>
</evidence>
<dbReference type="AlphaFoldDB" id="A0A7W9ICA3"/>
<dbReference type="GO" id="GO:0016705">
    <property type="term" value="F:oxidoreductase activity, acting on paired donors, with incorporation or reduction of molecular oxygen"/>
    <property type="evidence" value="ECO:0007669"/>
    <property type="project" value="InterPro"/>
</dbReference>
<dbReference type="GO" id="GO:0005506">
    <property type="term" value="F:iron ion binding"/>
    <property type="evidence" value="ECO:0007669"/>
    <property type="project" value="InterPro"/>
</dbReference>
<organism evidence="9 10">
    <name type="scientific">Streptosporangium becharense</name>
    <dbReference type="NCBI Taxonomy" id="1816182"/>
    <lineage>
        <taxon>Bacteria</taxon>
        <taxon>Bacillati</taxon>
        <taxon>Actinomycetota</taxon>
        <taxon>Actinomycetes</taxon>
        <taxon>Streptosporangiales</taxon>
        <taxon>Streptosporangiaceae</taxon>
        <taxon>Streptosporangium</taxon>
    </lineage>
</organism>
<evidence type="ECO:0000256" key="6">
    <source>
        <dbReference type="ARBA" id="ARBA00023033"/>
    </source>
</evidence>
<dbReference type="PROSITE" id="PS00086">
    <property type="entry name" value="CYTOCHROME_P450"/>
    <property type="match status" value="1"/>
</dbReference>